<dbReference type="CDD" id="cd17589">
    <property type="entry name" value="REC_TPR"/>
    <property type="match status" value="1"/>
</dbReference>
<dbReference type="GO" id="GO:0000160">
    <property type="term" value="P:phosphorelay signal transduction system"/>
    <property type="evidence" value="ECO:0007669"/>
    <property type="project" value="InterPro"/>
</dbReference>
<dbReference type="Pfam" id="PF13181">
    <property type="entry name" value="TPR_8"/>
    <property type="match status" value="1"/>
</dbReference>
<dbReference type="SMART" id="SM00028">
    <property type="entry name" value="TPR"/>
    <property type="match status" value="4"/>
</dbReference>
<dbReference type="PANTHER" id="PTHR43228">
    <property type="entry name" value="TWO-COMPONENT RESPONSE REGULATOR"/>
    <property type="match status" value="1"/>
</dbReference>
<dbReference type="InterPro" id="IPR001789">
    <property type="entry name" value="Sig_transdc_resp-reg_receiver"/>
</dbReference>
<name>A0A3N1NVV4_9GAMM</name>
<reference evidence="4 5" key="1">
    <citation type="submission" date="2018-11" db="EMBL/GenBank/DDBJ databases">
        <title>Genomic Encyclopedia of Type Strains, Phase IV (KMG-IV): sequencing the most valuable type-strain genomes for metagenomic binning, comparative biology and taxonomic classification.</title>
        <authorList>
            <person name="Goeker M."/>
        </authorList>
    </citation>
    <scope>NUCLEOTIDE SEQUENCE [LARGE SCALE GENOMIC DNA]</scope>
    <source>
        <strain evidence="4 5">DSM 16974</strain>
    </source>
</reference>
<dbReference type="OrthoDB" id="7298659at2"/>
<dbReference type="SUPFAM" id="SSF52172">
    <property type="entry name" value="CheY-like"/>
    <property type="match status" value="1"/>
</dbReference>
<comment type="caution">
    <text evidence="4">The sequence shown here is derived from an EMBL/GenBank/DDBJ whole genome shotgun (WGS) entry which is preliminary data.</text>
</comment>
<dbReference type="AlphaFoldDB" id="A0A3N1NVV4"/>
<accession>A0A3N1NVV4</accession>
<organism evidence="4 5">
    <name type="scientific">Marinimicrobium koreense</name>
    <dbReference type="NCBI Taxonomy" id="306545"/>
    <lineage>
        <taxon>Bacteria</taxon>
        <taxon>Pseudomonadati</taxon>
        <taxon>Pseudomonadota</taxon>
        <taxon>Gammaproteobacteria</taxon>
        <taxon>Cellvibrionales</taxon>
        <taxon>Cellvibrionaceae</taxon>
        <taxon>Marinimicrobium</taxon>
    </lineage>
</organism>
<protein>
    <submittedName>
        <fullName evidence="4">Tetratricopeptide repeat protein</fullName>
    </submittedName>
</protein>
<dbReference type="Pfam" id="PF13432">
    <property type="entry name" value="TPR_16"/>
    <property type="match status" value="1"/>
</dbReference>
<dbReference type="EMBL" id="RJUK01000001">
    <property type="protein sequence ID" value="ROQ20335.1"/>
    <property type="molecule type" value="Genomic_DNA"/>
</dbReference>
<dbReference type="RefSeq" id="WP_123637511.1">
    <property type="nucleotide sequence ID" value="NZ_RJUK01000001.1"/>
</dbReference>
<evidence type="ECO:0000256" key="2">
    <source>
        <dbReference type="PROSITE-ProRule" id="PRU00339"/>
    </source>
</evidence>
<evidence type="ECO:0000313" key="5">
    <source>
        <dbReference type="Proteomes" id="UP000273643"/>
    </source>
</evidence>
<proteinExistence type="predicted"/>
<dbReference type="SMART" id="SM00448">
    <property type="entry name" value="REC"/>
    <property type="match status" value="1"/>
</dbReference>
<sequence length="547" mass="62076">MAYAGYKKLHALIVDDFDSFRMTVSKMLQEMGVNSIDTASNGAEALRLCKAKMYDLILCDHNLGKGKTGQQVLEDLRYHKILDPTAVFILISAESSRSMVMAAYDSEPDEYLAKPITTRSLQRRLDRLMARRDKLTPVYRAINGKQFDVAIQLCRKEVASDGRFAAHCQKMLGHLYLEMGDVDAAEALYREALEHRSLDWAMVGMAEVKRARGDLLGAQQWLEETVQEHPLFMKAYDLQAQICREQGARDRLQKVLEHAVEVSPLAILRQQTLAETAMENHDVVTAATAYRKAVRLGENSVYDRADVHLDFARATATLFAEDKTLAKQYARDALKTLSDYEQRFGKQTDRKAEALLIEAQIAAGQGDKKLAEQLLEQTQSLLADEGLVLSLDASLELAKTYRATDRATEASELLEELTSLHAGQERDLEKIDRLLEEPVSHKNRQLVAEINQRGISFYEQQQYRDAIECFDEALRKFPRHIGVRLNLAQALLDKIDREGAHESDLAKVSVTLQFVTDTILPNHEQFRRFRQLQDLHRQVENKVKIGS</sequence>
<feature type="domain" description="Response regulatory" evidence="3">
    <location>
        <begin position="10"/>
        <end position="129"/>
    </location>
</feature>
<dbReference type="InterPro" id="IPR052048">
    <property type="entry name" value="ST_Response_Regulator"/>
</dbReference>
<dbReference type="SUPFAM" id="SSF48452">
    <property type="entry name" value="TPR-like"/>
    <property type="match status" value="2"/>
</dbReference>
<dbReference type="Proteomes" id="UP000273643">
    <property type="component" value="Unassembled WGS sequence"/>
</dbReference>
<dbReference type="InterPro" id="IPR011006">
    <property type="entry name" value="CheY-like_superfamily"/>
</dbReference>
<evidence type="ECO:0000256" key="1">
    <source>
        <dbReference type="PROSITE-ProRule" id="PRU00169"/>
    </source>
</evidence>
<dbReference type="InterPro" id="IPR019734">
    <property type="entry name" value="TPR_rpt"/>
</dbReference>
<feature type="modified residue" description="4-aspartylphosphate" evidence="1">
    <location>
        <position position="60"/>
    </location>
</feature>
<keyword evidence="5" id="KW-1185">Reference proteome</keyword>
<dbReference type="Gene3D" id="3.40.50.2300">
    <property type="match status" value="1"/>
</dbReference>
<evidence type="ECO:0000259" key="3">
    <source>
        <dbReference type="PROSITE" id="PS50110"/>
    </source>
</evidence>
<feature type="repeat" description="TPR" evidence="2">
    <location>
        <begin position="166"/>
        <end position="199"/>
    </location>
</feature>
<dbReference type="Gene3D" id="1.25.40.10">
    <property type="entry name" value="Tetratricopeptide repeat domain"/>
    <property type="match status" value="3"/>
</dbReference>
<keyword evidence="1" id="KW-0597">Phosphoprotein</keyword>
<dbReference type="PROSITE" id="PS50110">
    <property type="entry name" value="RESPONSE_REGULATORY"/>
    <property type="match status" value="1"/>
</dbReference>
<keyword evidence="2" id="KW-0802">TPR repeat</keyword>
<dbReference type="PANTHER" id="PTHR43228:SF1">
    <property type="entry name" value="TWO-COMPONENT RESPONSE REGULATOR ARR22"/>
    <property type="match status" value="1"/>
</dbReference>
<gene>
    <name evidence="4" type="ORF">EDC38_0936</name>
</gene>
<dbReference type="PROSITE" id="PS50005">
    <property type="entry name" value="TPR"/>
    <property type="match status" value="2"/>
</dbReference>
<evidence type="ECO:0000313" key="4">
    <source>
        <dbReference type="EMBL" id="ROQ20335.1"/>
    </source>
</evidence>
<dbReference type="Pfam" id="PF00072">
    <property type="entry name" value="Response_reg"/>
    <property type="match status" value="1"/>
</dbReference>
<feature type="repeat" description="TPR" evidence="2">
    <location>
        <begin position="447"/>
        <end position="480"/>
    </location>
</feature>
<dbReference type="InterPro" id="IPR011990">
    <property type="entry name" value="TPR-like_helical_dom_sf"/>
</dbReference>